<dbReference type="Proteomes" id="UP000011626">
    <property type="component" value="Unassembled WGS sequence"/>
</dbReference>
<dbReference type="EMBL" id="AOIU01000018">
    <property type="protein sequence ID" value="ELZ26951.1"/>
    <property type="molecule type" value="Genomic_DNA"/>
</dbReference>
<evidence type="ECO:0000313" key="2">
    <source>
        <dbReference type="Proteomes" id="UP000011626"/>
    </source>
</evidence>
<gene>
    <name evidence="1" type="ORF">C475_08451</name>
</gene>
<evidence type="ECO:0000313" key="1">
    <source>
        <dbReference type="EMBL" id="ELZ26951.1"/>
    </source>
</evidence>
<accession>M0CUP1</accession>
<name>M0CUP1_9EURY</name>
<comment type="caution">
    <text evidence="1">The sequence shown here is derived from an EMBL/GenBank/DDBJ whole genome shotgun (WGS) entry which is preliminary data.</text>
</comment>
<organism evidence="1 2">
    <name type="scientific">Halosimplex carlsbadense 2-9-1</name>
    <dbReference type="NCBI Taxonomy" id="797114"/>
    <lineage>
        <taxon>Archaea</taxon>
        <taxon>Methanobacteriati</taxon>
        <taxon>Methanobacteriota</taxon>
        <taxon>Stenosarchaea group</taxon>
        <taxon>Halobacteria</taxon>
        <taxon>Halobacteriales</taxon>
        <taxon>Haloarculaceae</taxon>
        <taxon>Halosimplex</taxon>
    </lineage>
</organism>
<dbReference type="AlphaFoldDB" id="M0CUP1"/>
<sequence length="250" mass="28424">MIESFDDIYTVGTYEQPDESGSIEDIQYAGRGSFPLLVTHTAQVDYTIDLSVQEGYETVPLNVYLVDADNYIKLQQEEEFESIDEGSKEPVTDTETFSFTVPAGLYYLVFGSSEVGRESTFDIDYTARQYLNSNTDCSSSQINVGHLSIEYTDSLFNVERWNLRSHIQYDGEAETEYELHLRLLSSDSETVVSQTQSQIEDCETNFVYSDEKSLNIVENGEKIMAEIEIRDESSGEVLAERTQEVESVLW</sequence>
<dbReference type="STRING" id="797114.C475_08451"/>
<reference evidence="1 2" key="1">
    <citation type="journal article" date="2014" name="PLoS Genet.">
        <title>Phylogenetically driven sequencing of extremely halophilic archaea reveals strategies for static and dynamic osmo-response.</title>
        <authorList>
            <person name="Becker E.A."/>
            <person name="Seitzer P.M."/>
            <person name="Tritt A."/>
            <person name="Larsen D."/>
            <person name="Krusor M."/>
            <person name="Yao A.I."/>
            <person name="Wu D."/>
            <person name="Madern D."/>
            <person name="Eisen J.A."/>
            <person name="Darling A.E."/>
            <person name="Facciotti M.T."/>
        </authorList>
    </citation>
    <scope>NUCLEOTIDE SEQUENCE [LARGE SCALE GENOMIC DNA]</scope>
    <source>
        <strain evidence="1 2">2-9-1</strain>
    </source>
</reference>
<proteinExistence type="predicted"/>
<keyword evidence="2" id="KW-1185">Reference proteome</keyword>
<protein>
    <submittedName>
        <fullName evidence="1">Uncharacterized protein</fullName>
    </submittedName>
</protein>